<keyword evidence="4" id="KW-1185">Reference proteome</keyword>
<dbReference type="InterPro" id="IPR036689">
    <property type="entry name" value="ESAT-6-like_sf"/>
</dbReference>
<feature type="compositionally biased region" description="Basic and acidic residues" evidence="2">
    <location>
        <begin position="238"/>
        <end position="250"/>
    </location>
</feature>
<feature type="region of interest" description="Disordered" evidence="2">
    <location>
        <begin position="159"/>
        <end position="190"/>
    </location>
</feature>
<dbReference type="Gene3D" id="1.20.1260.20">
    <property type="entry name" value="PPE superfamily"/>
    <property type="match status" value="1"/>
</dbReference>
<proteinExistence type="predicted"/>
<organism evidence="3 4">
    <name type="scientific">Actinocatenispora rupis</name>
    <dbReference type="NCBI Taxonomy" id="519421"/>
    <lineage>
        <taxon>Bacteria</taxon>
        <taxon>Bacillati</taxon>
        <taxon>Actinomycetota</taxon>
        <taxon>Actinomycetes</taxon>
        <taxon>Micromonosporales</taxon>
        <taxon>Micromonosporaceae</taxon>
        <taxon>Actinocatenispora</taxon>
    </lineage>
</organism>
<dbReference type="AlphaFoldDB" id="A0A8J3N9D3"/>
<comment type="caution">
    <text evidence="3">The sequence shown here is derived from an EMBL/GenBank/DDBJ whole genome shotgun (WGS) entry which is preliminary data.</text>
</comment>
<dbReference type="EMBL" id="BOMB01000012">
    <property type="protein sequence ID" value="GID11209.1"/>
    <property type="molecule type" value="Genomic_DNA"/>
</dbReference>
<evidence type="ECO:0000256" key="2">
    <source>
        <dbReference type="SAM" id="MobiDB-lite"/>
    </source>
</evidence>
<evidence type="ECO:0008006" key="5">
    <source>
        <dbReference type="Google" id="ProtNLM"/>
    </source>
</evidence>
<dbReference type="Proteomes" id="UP000612808">
    <property type="component" value="Unassembled WGS sequence"/>
</dbReference>
<dbReference type="SUPFAM" id="SSF140453">
    <property type="entry name" value="EsxAB dimer-like"/>
    <property type="match status" value="1"/>
</dbReference>
<reference evidence="3" key="1">
    <citation type="submission" date="2021-01" db="EMBL/GenBank/DDBJ databases">
        <title>Whole genome shotgun sequence of Actinocatenispora rupis NBRC 107355.</title>
        <authorList>
            <person name="Komaki H."/>
            <person name="Tamura T."/>
        </authorList>
    </citation>
    <scope>NUCLEOTIDE SEQUENCE</scope>
    <source>
        <strain evidence="3">NBRC 107355</strain>
    </source>
</reference>
<protein>
    <recommendedName>
        <fullName evidence="5">PPE family protein</fullName>
    </recommendedName>
</protein>
<accession>A0A8J3N9D3</accession>
<feature type="region of interest" description="Disordered" evidence="2">
    <location>
        <begin position="373"/>
        <end position="451"/>
    </location>
</feature>
<name>A0A8J3N9D3_9ACTN</name>
<feature type="coiled-coil region" evidence="1">
    <location>
        <begin position="59"/>
        <end position="86"/>
    </location>
</feature>
<evidence type="ECO:0000313" key="3">
    <source>
        <dbReference type="EMBL" id="GID11209.1"/>
    </source>
</evidence>
<sequence>MGDGTWEAAVRQVTLPGRVDDIQAMKRPWHTLFGELDVVRDRATELQTNMTTQWKGPAATEFARKAKQIVDRIDQLNQEYSAVLDRLDTQATALSDAVRAIPVPTFGGQLPAGRDDDGTGGRLYDDYGDDRGRYTDFEALAVDYLWQRYAAAEADATLGTRGSGRGASTDEWSVDMGSRHGPLSEQASRDAAAKKYFRDVARTWYGMNKEVAHAAFDTLRTDWDREAHHMPTPTGPVRSRDGEHPDDRHAHQAGGSDVSANGMAGGAAGLGGGMSLGAAGSSPPGRYQLHFGSGRMPVSAAGGVGSSLAGGGQGSVPSVSDGVVGTGAGYGTGSGAASAGPVAGAGTAGGAGIGGYGAGAGAVGVGAGTAAGVGARPSAAEPVGPRSDIRDQLPGQRAASAMGRGANGAAGMVQPGAGKTQERDERQTWLIEDDDGIWQPKERPSHTGLIE</sequence>
<keyword evidence="1" id="KW-0175">Coiled coil</keyword>
<dbReference type="InterPro" id="IPR038332">
    <property type="entry name" value="PPE_sf"/>
</dbReference>
<dbReference type="RefSeq" id="WP_203657127.1">
    <property type="nucleotide sequence ID" value="NZ_BAAAZM010000032.1"/>
</dbReference>
<evidence type="ECO:0000256" key="1">
    <source>
        <dbReference type="SAM" id="Coils"/>
    </source>
</evidence>
<evidence type="ECO:0000313" key="4">
    <source>
        <dbReference type="Proteomes" id="UP000612808"/>
    </source>
</evidence>
<feature type="compositionally biased region" description="Low complexity" evidence="2">
    <location>
        <begin position="397"/>
        <end position="412"/>
    </location>
</feature>
<feature type="region of interest" description="Disordered" evidence="2">
    <location>
        <begin position="225"/>
        <end position="264"/>
    </location>
</feature>
<gene>
    <name evidence="3" type="ORF">Aru02nite_20980</name>
</gene>